<dbReference type="OMA" id="WQPEYSG"/>
<feature type="signal peptide" evidence="2">
    <location>
        <begin position="1"/>
        <end position="20"/>
    </location>
</feature>
<keyword evidence="4" id="KW-1185">Reference proteome</keyword>
<proteinExistence type="predicted"/>
<dbReference type="Proteomes" id="UP000001070">
    <property type="component" value="Unassembled WGS sequence"/>
</dbReference>
<dbReference type="OrthoDB" id="7872996at2759"/>
<gene>
    <name evidence="3" type="primary">Dgri\GH16250</name>
    <name evidence="3" type="ORF">Dgri_GH16250</name>
</gene>
<organism evidence="4">
    <name type="scientific">Drosophila grimshawi</name>
    <name type="common">Hawaiian fruit fly</name>
    <name type="synonym">Idiomyia grimshawi</name>
    <dbReference type="NCBI Taxonomy" id="7222"/>
    <lineage>
        <taxon>Eukaryota</taxon>
        <taxon>Metazoa</taxon>
        <taxon>Ecdysozoa</taxon>
        <taxon>Arthropoda</taxon>
        <taxon>Hexapoda</taxon>
        <taxon>Insecta</taxon>
        <taxon>Pterygota</taxon>
        <taxon>Neoptera</taxon>
        <taxon>Endopterygota</taxon>
        <taxon>Diptera</taxon>
        <taxon>Brachycera</taxon>
        <taxon>Muscomorpha</taxon>
        <taxon>Ephydroidea</taxon>
        <taxon>Drosophilidae</taxon>
        <taxon>Drosophila</taxon>
        <taxon>Hawaiian Drosophila</taxon>
    </lineage>
</organism>
<dbReference type="InParanoid" id="B4IXS5"/>
<feature type="region of interest" description="Disordered" evidence="1">
    <location>
        <begin position="183"/>
        <end position="204"/>
    </location>
</feature>
<dbReference type="EMBL" id="CH916366">
    <property type="protein sequence ID" value="EDV96446.1"/>
    <property type="molecule type" value="Genomic_DNA"/>
</dbReference>
<dbReference type="AlphaFoldDB" id="B4IXS5"/>
<feature type="compositionally biased region" description="Basic and acidic residues" evidence="1">
    <location>
        <begin position="183"/>
        <end position="193"/>
    </location>
</feature>
<evidence type="ECO:0000313" key="3">
    <source>
        <dbReference type="EMBL" id="EDV96446.1"/>
    </source>
</evidence>
<evidence type="ECO:0000256" key="2">
    <source>
        <dbReference type="SAM" id="SignalP"/>
    </source>
</evidence>
<dbReference type="eggNOG" id="ENOG502TBR4">
    <property type="taxonomic scope" value="Eukaryota"/>
</dbReference>
<name>B4IXS5_DROGR</name>
<reference evidence="3 4" key="1">
    <citation type="journal article" date="2007" name="Nature">
        <title>Evolution of genes and genomes on the Drosophila phylogeny.</title>
        <authorList>
            <consortium name="Drosophila 12 Genomes Consortium"/>
            <person name="Clark A.G."/>
            <person name="Eisen M.B."/>
            <person name="Smith D.R."/>
            <person name="Bergman C.M."/>
            <person name="Oliver B."/>
            <person name="Markow T.A."/>
            <person name="Kaufman T.C."/>
            <person name="Kellis M."/>
            <person name="Gelbart W."/>
            <person name="Iyer V.N."/>
            <person name="Pollard D.A."/>
            <person name="Sackton T.B."/>
            <person name="Larracuente A.M."/>
            <person name="Singh N.D."/>
            <person name="Abad J.P."/>
            <person name="Abt D.N."/>
            <person name="Adryan B."/>
            <person name="Aguade M."/>
            <person name="Akashi H."/>
            <person name="Anderson W.W."/>
            <person name="Aquadro C.F."/>
            <person name="Ardell D.H."/>
            <person name="Arguello R."/>
            <person name="Artieri C.G."/>
            <person name="Barbash D.A."/>
            <person name="Barker D."/>
            <person name="Barsanti P."/>
            <person name="Batterham P."/>
            <person name="Batzoglou S."/>
            <person name="Begun D."/>
            <person name="Bhutkar A."/>
            <person name="Blanco E."/>
            <person name="Bosak S.A."/>
            <person name="Bradley R.K."/>
            <person name="Brand A.D."/>
            <person name="Brent M.R."/>
            <person name="Brooks A.N."/>
            <person name="Brown R.H."/>
            <person name="Butlin R.K."/>
            <person name="Caggese C."/>
            <person name="Calvi B.R."/>
            <person name="Bernardo de Carvalho A."/>
            <person name="Caspi A."/>
            <person name="Castrezana S."/>
            <person name="Celniker S.E."/>
            <person name="Chang J.L."/>
            <person name="Chapple C."/>
            <person name="Chatterji S."/>
            <person name="Chinwalla A."/>
            <person name="Civetta A."/>
            <person name="Clifton S.W."/>
            <person name="Comeron J.M."/>
            <person name="Costello J.C."/>
            <person name="Coyne J.A."/>
            <person name="Daub J."/>
            <person name="David R.G."/>
            <person name="Delcher A.L."/>
            <person name="Delehaunty K."/>
            <person name="Do C.B."/>
            <person name="Ebling H."/>
            <person name="Edwards K."/>
            <person name="Eickbush T."/>
            <person name="Evans J.D."/>
            <person name="Filipski A."/>
            <person name="Findeiss S."/>
            <person name="Freyhult E."/>
            <person name="Fulton L."/>
            <person name="Fulton R."/>
            <person name="Garcia A.C."/>
            <person name="Gardiner A."/>
            <person name="Garfield D.A."/>
            <person name="Garvin B.E."/>
            <person name="Gibson G."/>
            <person name="Gilbert D."/>
            <person name="Gnerre S."/>
            <person name="Godfrey J."/>
            <person name="Good R."/>
            <person name="Gotea V."/>
            <person name="Gravely B."/>
            <person name="Greenberg A.J."/>
            <person name="Griffiths-Jones S."/>
            <person name="Gross S."/>
            <person name="Guigo R."/>
            <person name="Gustafson E.A."/>
            <person name="Haerty W."/>
            <person name="Hahn M.W."/>
            <person name="Halligan D.L."/>
            <person name="Halpern A.L."/>
            <person name="Halter G.M."/>
            <person name="Han M.V."/>
            <person name="Heger A."/>
            <person name="Hillier L."/>
            <person name="Hinrichs A.S."/>
            <person name="Holmes I."/>
            <person name="Hoskins R.A."/>
            <person name="Hubisz M.J."/>
            <person name="Hultmark D."/>
            <person name="Huntley M.A."/>
            <person name="Jaffe D.B."/>
            <person name="Jagadeeshan S."/>
            <person name="Jeck W.R."/>
            <person name="Johnson J."/>
            <person name="Jones C.D."/>
            <person name="Jordan W.C."/>
            <person name="Karpen G.H."/>
            <person name="Kataoka E."/>
            <person name="Keightley P.D."/>
            <person name="Kheradpour P."/>
            <person name="Kirkness E.F."/>
            <person name="Koerich L.B."/>
            <person name="Kristiansen K."/>
            <person name="Kudrna D."/>
            <person name="Kulathinal R.J."/>
            <person name="Kumar S."/>
            <person name="Kwok R."/>
            <person name="Lander E."/>
            <person name="Langley C.H."/>
            <person name="Lapoint R."/>
            <person name="Lazzaro B.P."/>
            <person name="Lee S.J."/>
            <person name="Levesque L."/>
            <person name="Li R."/>
            <person name="Lin C.F."/>
            <person name="Lin M.F."/>
            <person name="Lindblad-Toh K."/>
            <person name="Llopart A."/>
            <person name="Long M."/>
            <person name="Low L."/>
            <person name="Lozovsky E."/>
            <person name="Lu J."/>
            <person name="Luo M."/>
            <person name="Machado C.A."/>
            <person name="Makalowski W."/>
            <person name="Marzo M."/>
            <person name="Matsuda M."/>
            <person name="Matzkin L."/>
            <person name="McAllister B."/>
            <person name="McBride C.S."/>
            <person name="McKernan B."/>
            <person name="McKernan K."/>
            <person name="Mendez-Lago M."/>
            <person name="Minx P."/>
            <person name="Mollenhauer M.U."/>
            <person name="Montooth K."/>
            <person name="Mount S.M."/>
            <person name="Mu X."/>
            <person name="Myers E."/>
            <person name="Negre B."/>
            <person name="Newfeld S."/>
            <person name="Nielsen R."/>
            <person name="Noor M.A."/>
            <person name="O'Grady P."/>
            <person name="Pachter L."/>
            <person name="Papaceit M."/>
            <person name="Parisi M.J."/>
            <person name="Parisi M."/>
            <person name="Parts L."/>
            <person name="Pedersen J.S."/>
            <person name="Pesole G."/>
            <person name="Phillippy A.M."/>
            <person name="Ponting C.P."/>
            <person name="Pop M."/>
            <person name="Porcelli D."/>
            <person name="Powell J.R."/>
            <person name="Prohaska S."/>
            <person name="Pruitt K."/>
            <person name="Puig M."/>
            <person name="Quesneville H."/>
            <person name="Ram K.R."/>
            <person name="Rand D."/>
            <person name="Rasmussen M.D."/>
            <person name="Reed L.K."/>
            <person name="Reenan R."/>
            <person name="Reily A."/>
            <person name="Remington K.A."/>
            <person name="Rieger T.T."/>
            <person name="Ritchie M.G."/>
            <person name="Robin C."/>
            <person name="Rogers Y.H."/>
            <person name="Rohde C."/>
            <person name="Rozas J."/>
            <person name="Rubenfield M.J."/>
            <person name="Ruiz A."/>
            <person name="Russo S."/>
            <person name="Salzberg S.L."/>
            <person name="Sanchez-Gracia A."/>
            <person name="Saranga D.J."/>
            <person name="Sato H."/>
            <person name="Schaeffer S.W."/>
            <person name="Schatz M.C."/>
            <person name="Schlenke T."/>
            <person name="Schwartz R."/>
            <person name="Segarra C."/>
            <person name="Singh R.S."/>
            <person name="Sirot L."/>
            <person name="Sirota M."/>
            <person name="Sisneros N.B."/>
            <person name="Smith C.D."/>
            <person name="Smith T.F."/>
            <person name="Spieth J."/>
            <person name="Stage D.E."/>
            <person name="Stark A."/>
            <person name="Stephan W."/>
            <person name="Strausberg R.L."/>
            <person name="Strempel S."/>
            <person name="Sturgill D."/>
            <person name="Sutton G."/>
            <person name="Sutton G.G."/>
            <person name="Tao W."/>
            <person name="Teichmann S."/>
            <person name="Tobari Y.N."/>
            <person name="Tomimura Y."/>
            <person name="Tsolas J.M."/>
            <person name="Valente V.L."/>
            <person name="Venter E."/>
            <person name="Venter J.C."/>
            <person name="Vicario S."/>
            <person name="Vieira F.G."/>
            <person name="Vilella A.J."/>
            <person name="Villasante A."/>
            <person name="Walenz B."/>
            <person name="Wang J."/>
            <person name="Wasserman M."/>
            <person name="Watts T."/>
            <person name="Wilson D."/>
            <person name="Wilson R.K."/>
            <person name="Wing R.A."/>
            <person name="Wolfner M.F."/>
            <person name="Wong A."/>
            <person name="Wong G.K."/>
            <person name="Wu C.I."/>
            <person name="Wu G."/>
            <person name="Yamamoto D."/>
            <person name="Yang H.P."/>
            <person name="Yang S.P."/>
            <person name="Yorke J.A."/>
            <person name="Yoshida K."/>
            <person name="Zdobnov E."/>
            <person name="Zhang P."/>
            <person name="Zhang Y."/>
            <person name="Zimin A.V."/>
            <person name="Baldwin J."/>
            <person name="Abdouelleil A."/>
            <person name="Abdulkadir J."/>
            <person name="Abebe A."/>
            <person name="Abera B."/>
            <person name="Abreu J."/>
            <person name="Acer S.C."/>
            <person name="Aftuck L."/>
            <person name="Alexander A."/>
            <person name="An P."/>
            <person name="Anderson E."/>
            <person name="Anderson S."/>
            <person name="Arachi H."/>
            <person name="Azer M."/>
            <person name="Bachantsang P."/>
            <person name="Barry A."/>
            <person name="Bayul T."/>
            <person name="Berlin A."/>
            <person name="Bessette D."/>
            <person name="Bloom T."/>
            <person name="Blye J."/>
            <person name="Boguslavskiy L."/>
            <person name="Bonnet C."/>
            <person name="Boukhgalter B."/>
            <person name="Bourzgui I."/>
            <person name="Brown A."/>
            <person name="Cahill P."/>
            <person name="Channer S."/>
            <person name="Cheshatsang Y."/>
            <person name="Chuda L."/>
            <person name="Citroen M."/>
            <person name="Collymore A."/>
            <person name="Cooke P."/>
            <person name="Costello M."/>
            <person name="D'Aco K."/>
            <person name="Daza R."/>
            <person name="De Haan G."/>
            <person name="DeGray S."/>
            <person name="DeMaso C."/>
            <person name="Dhargay N."/>
            <person name="Dooley K."/>
            <person name="Dooley E."/>
            <person name="Doricent M."/>
            <person name="Dorje P."/>
            <person name="Dorjee K."/>
            <person name="Dupes A."/>
            <person name="Elong R."/>
            <person name="Falk J."/>
            <person name="Farina A."/>
            <person name="Faro S."/>
            <person name="Ferguson D."/>
            <person name="Fisher S."/>
            <person name="Foley C.D."/>
            <person name="Franke A."/>
            <person name="Friedrich D."/>
            <person name="Gadbois L."/>
            <person name="Gearin G."/>
            <person name="Gearin C.R."/>
            <person name="Giannoukos G."/>
            <person name="Goode T."/>
            <person name="Graham J."/>
            <person name="Grandbois E."/>
            <person name="Grewal S."/>
            <person name="Gyaltsen K."/>
            <person name="Hafez N."/>
            <person name="Hagos B."/>
            <person name="Hall J."/>
            <person name="Henson C."/>
            <person name="Hollinger A."/>
            <person name="Honan T."/>
            <person name="Huard M.D."/>
            <person name="Hughes L."/>
            <person name="Hurhula B."/>
            <person name="Husby M.E."/>
            <person name="Kamat A."/>
            <person name="Kanga B."/>
            <person name="Kashin S."/>
            <person name="Khazanovich D."/>
            <person name="Kisner P."/>
            <person name="Lance K."/>
            <person name="Lara M."/>
            <person name="Lee W."/>
            <person name="Lennon N."/>
            <person name="Letendre F."/>
            <person name="LeVine R."/>
            <person name="Lipovsky A."/>
            <person name="Liu X."/>
            <person name="Liu J."/>
            <person name="Liu S."/>
            <person name="Lokyitsang T."/>
            <person name="Lokyitsang Y."/>
            <person name="Lubonja R."/>
            <person name="Lui A."/>
            <person name="MacDonald P."/>
            <person name="Magnisalis V."/>
            <person name="Maru K."/>
            <person name="Matthews C."/>
            <person name="McCusker W."/>
            <person name="McDonough S."/>
            <person name="Mehta T."/>
            <person name="Meldrim J."/>
            <person name="Meneus L."/>
            <person name="Mihai O."/>
            <person name="Mihalev A."/>
            <person name="Mihova T."/>
            <person name="Mittelman R."/>
            <person name="Mlenga V."/>
            <person name="Montmayeur A."/>
            <person name="Mulrain L."/>
            <person name="Navidi A."/>
            <person name="Naylor J."/>
            <person name="Negash T."/>
            <person name="Nguyen T."/>
            <person name="Nguyen N."/>
            <person name="Nicol R."/>
            <person name="Norbu C."/>
            <person name="Norbu N."/>
            <person name="Novod N."/>
            <person name="O'Neill B."/>
            <person name="Osman S."/>
            <person name="Markiewicz E."/>
            <person name="Oyono O.L."/>
            <person name="Patti C."/>
            <person name="Phunkhang P."/>
            <person name="Pierre F."/>
            <person name="Priest M."/>
            <person name="Raghuraman S."/>
            <person name="Rege F."/>
            <person name="Reyes R."/>
            <person name="Rise C."/>
            <person name="Rogov P."/>
            <person name="Ross K."/>
            <person name="Ryan E."/>
            <person name="Settipalli S."/>
            <person name="Shea T."/>
            <person name="Sherpa N."/>
            <person name="Shi L."/>
            <person name="Shih D."/>
            <person name="Sparrow T."/>
            <person name="Spaulding J."/>
            <person name="Stalker J."/>
            <person name="Stange-Thomann N."/>
            <person name="Stavropoulos S."/>
            <person name="Stone C."/>
            <person name="Strader C."/>
            <person name="Tesfaye S."/>
            <person name="Thomson T."/>
            <person name="Thoulutsang Y."/>
            <person name="Thoulutsang D."/>
            <person name="Topham K."/>
            <person name="Topping I."/>
            <person name="Tsamla T."/>
            <person name="Vassiliev H."/>
            <person name="Vo A."/>
            <person name="Wangchuk T."/>
            <person name="Wangdi T."/>
            <person name="Weiand M."/>
            <person name="Wilkinson J."/>
            <person name="Wilson A."/>
            <person name="Yadav S."/>
            <person name="Young G."/>
            <person name="Yu Q."/>
            <person name="Zembek L."/>
            <person name="Zhong D."/>
            <person name="Zimmer A."/>
            <person name="Zwirko Z."/>
            <person name="Jaffe D.B."/>
            <person name="Alvarez P."/>
            <person name="Brockman W."/>
            <person name="Butler J."/>
            <person name="Chin C."/>
            <person name="Gnerre S."/>
            <person name="Grabherr M."/>
            <person name="Kleber M."/>
            <person name="Mauceli E."/>
            <person name="MacCallum I."/>
        </authorList>
    </citation>
    <scope>NUCLEOTIDE SEQUENCE [LARGE SCALE GENOMIC DNA]</scope>
    <source>
        <strain evidence="4">Tucson 15287-2541.00</strain>
    </source>
</reference>
<evidence type="ECO:0000313" key="4">
    <source>
        <dbReference type="Proteomes" id="UP000001070"/>
    </source>
</evidence>
<protein>
    <submittedName>
        <fullName evidence="3">GH16250</fullName>
    </submittedName>
</protein>
<accession>B4IXS5</accession>
<feature type="chain" id="PRO_5002807944" evidence="2">
    <location>
        <begin position="21"/>
        <end position="204"/>
    </location>
</feature>
<sequence>MNAKCLSLLLLICGAVYGRAESAAQDAKANDLATAETSAKLLNWSGLFGQGSGYPNYNNPNYNTGYYNRPNTGYYPSTGYYPGNTYYGGSGYYGNTGSGYYPSTGGGYYPNTGSSTGGGYYPNAGYYPTTNILGSGGYGGYGGYGGNGGLRQYSGYWQPEYSGQRYRGYGYYQHTDRYGLPSVRDRDYYRDRSSNNYGGYRGYD</sequence>
<dbReference type="KEGG" id="dgr:6557311"/>
<dbReference type="HOGENOM" id="CLU_1497778_0_0_1"/>
<keyword evidence="2" id="KW-0732">Signal</keyword>
<evidence type="ECO:0000256" key="1">
    <source>
        <dbReference type="SAM" id="MobiDB-lite"/>
    </source>
</evidence>